<feature type="region of interest" description="Disordered" evidence="5">
    <location>
        <begin position="68"/>
        <end position="89"/>
    </location>
</feature>
<dbReference type="Pfam" id="PF04228">
    <property type="entry name" value="Zn_peptidase"/>
    <property type="match status" value="1"/>
</dbReference>
<keyword evidence="7" id="KW-0482">Metalloprotease</keyword>
<evidence type="ECO:0000256" key="2">
    <source>
        <dbReference type="ARBA" id="ARBA00022692"/>
    </source>
</evidence>
<dbReference type="OrthoDB" id="9774900at2"/>
<evidence type="ECO:0000256" key="4">
    <source>
        <dbReference type="ARBA" id="ARBA00023136"/>
    </source>
</evidence>
<keyword evidence="3 6" id="KW-1133">Transmembrane helix</keyword>
<dbReference type="EMBL" id="CP003379">
    <property type="protein sequence ID" value="AFL87813.1"/>
    <property type="molecule type" value="Genomic_DNA"/>
</dbReference>
<keyword evidence="7" id="KW-0378">Hydrolase</keyword>
<dbReference type="AlphaFoldDB" id="I3ZEZ5"/>
<dbReference type="HOGENOM" id="CLU_059329_0_0_0"/>
<dbReference type="RefSeq" id="WP_014785382.1">
    <property type="nucleotide sequence ID" value="NC_018014.1"/>
</dbReference>
<evidence type="ECO:0000256" key="3">
    <source>
        <dbReference type="ARBA" id="ARBA00022989"/>
    </source>
</evidence>
<evidence type="ECO:0000256" key="5">
    <source>
        <dbReference type="SAM" id="MobiDB-lite"/>
    </source>
</evidence>
<reference evidence="7 8" key="1">
    <citation type="submission" date="2012-06" db="EMBL/GenBank/DDBJ databases">
        <title>Complete genome of Terriglobus roseus DSM 18391.</title>
        <authorList>
            <consortium name="US DOE Joint Genome Institute (JGI-PGF)"/>
            <person name="Lucas S."/>
            <person name="Copeland A."/>
            <person name="Lapidus A."/>
            <person name="Glavina del Rio T."/>
            <person name="Dalin E."/>
            <person name="Tice H."/>
            <person name="Bruce D."/>
            <person name="Goodwin L."/>
            <person name="Pitluck S."/>
            <person name="Peters L."/>
            <person name="Mikhailova N."/>
            <person name="Munk A.C.C."/>
            <person name="Kyrpides N."/>
            <person name="Mavromatis K."/>
            <person name="Ivanova N."/>
            <person name="Brettin T."/>
            <person name="Detter J.C."/>
            <person name="Han C."/>
            <person name="Larimer F."/>
            <person name="Land M."/>
            <person name="Hauser L."/>
            <person name="Markowitz V."/>
            <person name="Cheng J.-F."/>
            <person name="Hugenholtz P."/>
            <person name="Woyke T."/>
            <person name="Wu D."/>
            <person name="Brambilla E."/>
            <person name="Klenk H.-P."/>
            <person name="Eisen J.A."/>
        </authorList>
    </citation>
    <scope>NUCLEOTIDE SEQUENCE [LARGE SCALE GENOMIC DNA]</scope>
    <source>
        <strain evidence="8">DSM 18391 / NRRL B-41598 / KBS 63</strain>
    </source>
</reference>
<dbReference type="PATRIC" id="fig|926566.3.peg.1488"/>
<proteinExistence type="predicted"/>
<dbReference type="eggNOG" id="COG2321">
    <property type="taxonomic scope" value="Bacteria"/>
</dbReference>
<dbReference type="GO" id="GO:0008237">
    <property type="term" value="F:metallopeptidase activity"/>
    <property type="evidence" value="ECO:0007669"/>
    <property type="project" value="UniProtKB-KW"/>
</dbReference>
<keyword evidence="2 6" id="KW-0812">Transmembrane</keyword>
<dbReference type="GO" id="GO:0016020">
    <property type="term" value="C:membrane"/>
    <property type="evidence" value="ECO:0007669"/>
    <property type="project" value="UniProtKB-SubCell"/>
</dbReference>
<evidence type="ECO:0000313" key="8">
    <source>
        <dbReference type="Proteomes" id="UP000006056"/>
    </source>
</evidence>
<keyword evidence="8" id="KW-1185">Reference proteome</keyword>
<dbReference type="PANTHER" id="PTHR30168:SF0">
    <property type="entry name" value="INNER MEMBRANE PROTEIN"/>
    <property type="match status" value="1"/>
</dbReference>
<evidence type="ECO:0000256" key="1">
    <source>
        <dbReference type="ARBA" id="ARBA00004167"/>
    </source>
</evidence>
<organism evidence="7 8">
    <name type="scientific">Terriglobus roseus (strain DSM 18391 / NRRL B-41598 / KBS 63)</name>
    <dbReference type="NCBI Taxonomy" id="926566"/>
    <lineage>
        <taxon>Bacteria</taxon>
        <taxon>Pseudomonadati</taxon>
        <taxon>Acidobacteriota</taxon>
        <taxon>Terriglobia</taxon>
        <taxon>Terriglobales</taxon>
        <taxon>Acidobacteriaceae</taxon>
        <taxon>Terriglobus</taxon>
    </lineage>
</organism>
<dbReference type="STRING" id="926566.Terro_1506"/>
<sequence>MQWTPGGTSSDIEDRRGDSGGGGGFNLGGGGGFGIVGFIVVVVIGLISGRGFLGSILGGLGAGVGSGSGAPVQRESARNADGSIQESASEHRDVQLVSFVLDDAQKTWTAILPQQAGRNYRHAKLVLFRDATRSGCGNAQSSTGPFYCPADERVYIDLGFWDELRKLGGNTGDFAQAYVITHEIGHHVQNILGIEQRAQSAMRDPSQRSKTSVELELQADCYAGIWAHSTQRRNILQSGDIDQALQNAAAVGDDHIQKMQRGSVSPESFTHGSSAERQGWFKRGFTTGEVKQCDTFTAGADGYGG</sequence>
<feature type="transmembrane region" description="Helical" evidence="6">
    <location>
        <begin position="25"/>
        <end position="47"/>
    </location>
</feature>
<evidence type="ECO:0000256" key="6">
    <source>
        <dbReference type="SAM" id="Phobius"/>
    </source>
</evidence>
<comment type="subcellular location">
    <subcellularLocation>
        <location evidence="1">Membrane</location>
        <topology evidence="1">Single-pass membrane protein</topology>
    </subcellularLocation>
</comment>
<keyword evidence="7" id="KW-0645">Protease</keyword>
<dbReference type="InterPro" id="IPR007343">
    <property type="entry name" value="Uncharacterised_pept_Zn_put"/>
</dbReference>
<dbReference type="GO" id="GO:0006508">
    <property type="term" value="P:proteolysis"/>
    <property type="evidence" value="ECO:0007669"/>
    <property type="project" value="UniProtKB-KW"/>
</dbReference>
<keyword evidence="4 6" id="KW-0472">Membrane</keyword>
<dbReference type="PANTHER" id="PTHR30168">
    <property type="entry name" value="PUTATIVE MEMBRANE PROTEIN YPFJ"/>
    <property type="match status" value="1"/>
</dbReference>
<name>I3ZEZ5_TERRK</name>
<gene>
    <name evidence="7" type="ordered locus">Terro_1506</name>
</gene>
<feature type="region of interest" description="Disordered" evidence="5">
    <location>
        <begin position="1"/>
        <end position="23"/>
    </location>
</feature>
<dbReference type="Proteomes" id="UP000006056">
    <property type="component" value="Chromosome"/>
</dbReference>
<dbReference type="KEGG" id="trs:Terro_1506"/>
<protein>
    <submittedName>
        <fullName evidence="7">Putative metalloprotease</fullName>
    </submittedName>
</protein>
<accession>I3ZEZ5</accession>
<evidence type="ECO:0000313" key="7">
    <source>
        <dbReference type="EMBL" id="AFL87813.1"/>
    </source>
</evidence>